<dbReference type="Proteomes" id="UP001206206">
    <property type="component" value="Unassembled WGS sequence"/>
</dbReference>
<keyword evidence="2" id="KW-1185">Reference proteome</keyword>
<gene>
    <name evidence="1" type="ORF">NON19_10495</name>
</gene>
<sequence length="68" mass="7554">MLTPNDEHQFHVLMDDLRSLTGCRALLETETDLATVQFLLSLVGQRGEDASERARLLLARIRASDAGD</sequence>
<dbReference type="RefSeq" id="WP_255926635.1">
    <property type="nucleotide sequence ID" value="NZ_JANFNH010000007.1"/>
</dbReference>
<dbReference type="EMBL" id="JANFNH010000007">
    <property type="protein sequence ID" value="MCQ4042453.1"/>
    <property type="molecule type" value="Genomic_DNA"/>
</dbReference>
<comment type="caution">
    <text evidence="1">The sequence shown here is derived from an EMBL/GenBank/DDBJ whole genome shotgun (WGS) entry which is preliminary data.</text>
</comment>
<protein>
    <submittedName>
        <fullName evidence="1">Uncharacterized protein</fullName>
    </submittedName>
</protein>
<reference evidence="1 2" key="1">
    <citation type="submission" date="2022-06" db="EMBL/GenBank/DDBJ databases">
        <title>Draft genome sequence of type strain Streptomyces rubrisoli DSM 42083.</title>
        <authorList>
            <person name="Duangmal K."/>
            <person name="Klaysubun C."/>
        </authorList>
    </citation>
    <scope>NUCLEOTIDE SEQUENCE [LARGE SCALE GENOMIC DNA]</scope>
    <source>
        <strain evidence="1 2">DSM 42083</strain>
    </source>
</reference>
<proteinExistence type="predicted"/>
<name>A0ABT1PDC6_9ACTN</name>
<evidence type="ECO:0000313" key="2">
    <source>
        <dbReference type="Proteomes" id="UP001206206"/>
    </source>
</evidence>
<organism evidence="1 2">
    <name type="scientific">Streptantibioticus rubrisoli</name>
    <dbReference type="NCBI Taxonomy" id="1387313"/>
    <lineage>
        <taxon>Bacteria</taxon>
        <taxon>Bacillati</taxon>
        <taxon>Actinomycetota</taxon>
        <taxon>Actinomycetes</taxon>
        <taxon>Kitasatosporales</taxon>
        <taxon>Streptomycetaceae</taxon>
        <taxon>Streptantibioticus</taxon>
    </lineage>
</organism>
<evidence type="ECO:0000313" key="1">
    <source>
        <dbReference type="EMBL" id="MCQ4042453.1"/>
    </source>
</evidence>
<accession>A0ABT1PDC6</accession>